<dbReference type="Pfam" id="PF13469">
    <property type="entry name" value="Sulfotransfer_3"/>
    <property type="match status" value="1"/>
</dbReference>
<organism evidence="1 2">
    <name type="scientific">Oceaniferula marina</name>
    <dbReference type="NCBI Taxonomy" id="2748318"/>
    <lineage>
        <taxon>Bacteria</taxon>
        <taxon>Pseudomonadati</taxon>
        <taxon>Verrucomicrobiota</taxon>
        <taxon>Verrucomicrobiia</taxon>
        <taxon>Verrucomicrobiales</taxon>
        <taxon>Verrucomicrobiaceae</taxon>
        <taxon>Oceaniferula</taxon>
    </lineage>
</organism>
<protein>
    <submittedName>
        <fullName evidence="1">Sulfotransferase</fullName>
    </submittedName>
</protein>
<proteinExistence type="predicted"/>
<keyword evidence="1" id="KW-0808">Transferase</keyword>
<comment type="caution">
    <text evidence="1">The sequence shown here is derived from an EMBL/GenBank/DDBJ whole genome shotgun (WGS) entry which is preliminary data.</text>
</comment>
<name>A0A851GLX0_9BACT</name>
<keyword evidence="2" id="KW-1185">Reference proteome</keyword>
<gene>
    <name evidence="1" type="ORF">HW115_14455</name>
</gene>
<dbReference type="Gene3D" id="3.40.50.300">
    <property type="entry name" value="P-loop containing nucleotide triphosphate hydrolases"/>
    <property type="match status" value="1"/>
</dbReference>
<accession>A0A851GLX0</accession>
<dbReference type="EMBL" id="JACBAZ010000006">
    <property type="protein sequence ID" value="NWK56821.1"/>
    <property type="molecule type" value="Genomic_DNA"/>
</dbReference>
<evidence type="ECO:0000313" key="2">
    <source>
        <dbReference type="Proteomes" id="UP000557872"/>
    </source>
</evidence>
<dbReference type="SUPFAM" id="SSF52540">
    <property type="entry name" value="P-loop containing nucleoside triphosphate hydrolases"/>
    <property type="match status" value="1"/>
</dbReference>
<dbReference type="AlphaFoldDB" id="A0A851GLX0"/>
<dbReference type="InterPro" id="IPR027417">
    <property type="entry name" value="P-loop_NTPase"/>
</dbReference>
<dbReference type="Proteomes" id="UP000557872">
    <property type="component" value="Unassembled WGS sequence"/>
</dbReference>
<evidence type="ECO:0000313" key="1">
    <source>
        <dbReference type="EMBL" id="NWK56821.1"/>
    </source>
</evidence>
<reference evidence="1 2" key="1">
    <citation type="submission" date="2020-07" db="EMBL/GenBank/DDBJ databases">
        <title>Roseicoccus Jingziensis gen. nov., sp. nov., isolated from coastal seawater.</title>
        <authorList>
            <person name="Feng X."/>
        </authorList>
    </citation>
    <scope>NUCLEOTIDE SEQUENCE [LARGE SCALE GENOMIC DNA]</scope>
    <source>
        <strain evidence="1 2">N1E253</strain>
    </source>
</reference>
<dbReference type="GO" id="GO:0016740">
    <property type="term" value="F:transferase activity"/>
    <property type="evidence" value="ECO:0007669"/>
    <property type="project" value="UniProtKB-KW"/>
</dbReference>
<sequence length="306" mass="34855">MLQKILATSDDIATVSEPWLMLPLFSYDERMLMCSAYSVKGYRKAVRDILGSLPCGEDDLFAASRAYGEHLYGLLAGEGRYFLDKTPRYHIISSHLMRTFPEAKCIFLWRNPLSVMASISRTWKKGRWTFAGYEIDLYEGFASLIESYEGNQERVLALQYEDLVADPNRWLGKIQTFLDLPEGSFKHELFGAVDLGGKMGDSTGAKEYQNTLSEDSTARWKQAFRSRYRKKMGAEYLQWIGAERLETMGYSLDELMEQLTAVPATGLGVMDYLAHHRGKLKDRSQSRLSKAIDRYRGNGGKAVRLN</sequence>